<dbReference type="AlphaFoldDB" id="A0A1Y1ZLJ7"/>
<evidence type="ECO:0008006" key="3">
    <source>
        <dbReference type="Google" id="ProtNLM"/>
    </source>
</evidence>
<dbReference type="EMBL" id="MCFA01000064">
    <property type="protein sequence ID" value="ORY11141.1"/>
    <property type="molecule type" value="Genomic_DNA"/>
</dbReference>
<gene>
    <name evidence="1" type="ORF">BCR34DRAFT_565744</name>
</gene>
<keyword evidence="2" id="KW-1185">Reference proteome</keyword>
<accession>A0A1Y1ZLJ7</accession>
<sequence length="522" mass="60970">MAGILDLPQELHDAILDLLSRDSLVPFVLTCRHVYVRSSRAISRHNAYTAMWKTTTLTRFSMPDVLKLCHQVSRNHCIGEYVQNLDFDKENFENDPNIWRPGPTEDEHLLNFFQEKCSPWLLSVDRPGFDRLRRFVFQSPCWGLNWMPAIVLALLVTLPRLLRLTLPPLRCRPSVMHTDEALLVELLTLIVHEARLPTIPKFSITSEFERRPLAELKTLHLFPDAIFARRASLAIIVPFMSLPTLNEIYATNRVGLYRQDGDCLHWPFATIHAPSTLRRLELAWCTCDPQVFEDLLSYTPQLEIFKYSHRDNSGAIGNDWDAGRCITAIARHVRHTLHTLCLTFAEVSSIWSMVDGSPRDLRQLQALHKLEMDSRIFADVAFRWHWGDPVLDEGEVVEQRIDVVERFVDVLPRNIKKITINLNGRFHVLAMKRLFENFGFQRESRFPYLESVVVNADHPANRTVDDGRKVQALRRIRELAREQGMEWQEFRETREKPLAYRERGWMKDFQNQFHIPESQFDL</sequence>
<protein>
    <recommendedName>
        <fullName evidence="3">F-box domain-containing protein</fullName>
    </recommendedName>
</protein>
<dbReference type="OrthoDB" id="3797473at2759"/>
<evidence type="ECO:0000313" key="2">
    <source>
        <dbReference type="Proteomes" id="UP000193144"/>
    </source>
</evidence>
<proteinExistence type="predicted"/>
<reference evidence="1 2" key="1">
    <citation type="submission" date="2016-07" db="EMBL/GenBank/DDBJ databases">
        <title>Pervasive Adenine N6-methylation of Active Genes in Fungi.</title>
        <authorList>
            <consortium name="DOE Joint Genome Institute"/>
            <person name="Mondo S.J."/>
            <person name="Dannebaum R.O."/>
            <person name="Kuo R.C."/>
            <person name="Labutti K."/>
            <person name="Haridas S."/>
            <person name="Kuo A."/>
            <person name="Salamov A."/>
            <person name="Ahrendt S.R."/>
            <person name="Lipzen A."/>
            <person name="Sullivan W."/>
            <person name="Andreopoulos W.B."/>
            <person name="Clum A."/>
            <person name="Lindquist E."/>
            <person name="Daum C."/>
            <person name="Ramamoorthy G.K."/>
            <person name="Gryganskyi A."/>
            <person name="Culley D."/>
            <person name="Magnuson J.K."/>
            <person name="James T.Y."/>
            <person name="O'Malley M.A."/>
            <person name="Stajich J.E."/>
            <person name="Spatafora J.W."/>
            <person name="Visel A."/>
            <person name="Grigoriev I.V."/>
        </authorList>
    </citation>
    <scope>NUCLEOTIDE SEQUENCE [LARGE SCALE GENOMIC DNA]</scope>
    <source>
        <strain evidence="1 2">CBS 115471</strain>
    </source>
</reference>
<comment type="caution">
    <text evidence="1">The sequence shown here is derived from an EMBL/GenBank/DDBJ whole genome shotgun (WGS) entry which is preliminary data.</text>
</comment>
<name>A0A1Y1ZLJ7_9PLEO</name>
<dbReference type="Proteomes" id="UP000193144">
    <property type="component" value="Unassembled WGS sequence"/>
</dbReference>
<dbReference type="STRING" id="1231657.A0A1Y1ZLJ7"/>
<organism evidence="1 2">
    <name type="scientific">Clohesyomyces aquaticus</name>
    <dbReference type="NCBI Taxonomy" id="1231657"/>
    <lineage>
        <taxon>Eukaryota</taxon>
        <taxon>Fungi</taxon>
        <taxon>Dikarya</taxon>
        <taxon>Ascomycota</taxon>
        <taxon>Pezizomycotina</taxon>
        <taxon>Dothideomycetes</taxon>
        <taxon>Pleosporomycetidae</taxon>
        <taxon>Pleosporales</taxon>
        <taxon>Lindgomycetaceae</taxon>
        <taxon>Clohesyomyces</taxon>
    </lineage>
</organism>
<evidence type="ECO:0000313" key="1">
    <source>
        <dbReference type="EMBL" id="ORY11141.1"/>
    </source>
</evidence>